<feature type="transmembrane region" description="Helical" evidence="7">
    <location>
        <begin position="44"/>
        <end position="61"/>
    </location>
</feature>
<keyword evidence="3" id="KW-1003">Cell membrane</keyword>
<dbReference type="PANTHER" id="PTHR33508:SF1">
    <property type="entry name" value="UPF0056 MEMBRANE PROTEIN YHCE"/>
    <property type="match status" value="1"/>
</dbReference>
<comment type="subcellular location">
    <subcellularLocation>
        <location evidence="1 7">Cell membrane</location>
        <topology evidence="1 7">Multi-pass membrane protein</topology>
    </subcellularLocation>
</comment>
<organism evidence="8 9">
    <name type="scientific">Candidatus Hydrogenosomobacter endosymbioticus</name>
    <dbReference type="NCBI Taxonomy" id="2558174"/>
    <lineage>
        <taxon>Bacteria</taxon>
        <taxon>Pseudomonadati</taxon>
        <taxon>Pseudomonadota</taxon>
        <taxon>Alphaproteobacteria</taxon>
        <taxon>Holosporales</taxon>
        <taxon>Holosporaceae</taxon>
        <taxon>Candidatus Hydrogenosomobacter</taxon>
    </lineage>
</organism>
<evidence type="ECO:0000256" key="6">
    <source>
        <dbReference type="ARBA" id="ARBA00023136"/>
    </source>
</evidence>
<feature type="transmembrane region" description="Helical" evidence="7">
    <location>
        <begin position="183"/>
        <end position="200"/>
    </location>
</feature>
<evidence type="ECO:0000256" key="5">
    <source>
        <dbReference type="ARBA" id="ARBA00022989"/>
    </source>
</evidence>
<keyword evidence="4 7" id="KW-0812">Transmembrane</keyword>
<keyword evidence="6 7" id="KW-0472">Membrane</keyword>
<evidence type="ECO:0000256" key="3">
    <source>
        <dbReference type="ARBA" id="ARBA00022475"/>
    </source>
</evidence>
<feature type="transmembrane region" description="Helical" evidence="7">
    <location>
        <begin position="12"/>
        <end position="32"/>
    </location>
</feature>
<feature type="transmembrane region" description="Helical" evidence="7">
    <location>
        <begin position="111"/>
        <end position="135"/>
    </location>
</feature>
<keyword evidence="9" id="KW-1185">Reference proteome</keyword>
<dbReference type="EMBL" id="AP025225">
    <property type="protein sequence ID" value="BDB96321.1"/>
    <property type="molecule type" value="Genomic_DNA"/>
</dbReference>
<dbReference type="PANTHER" id="PTHR33508">
    <property type="entry name" value="UPF0056 MEMBRANE PROTEIN YHCE"/>
    <property type="match status" value="1"/>
</dbReference>
<sequence length="225" mass="23415">MDIISFATSSFVQLLVVVNPFVVVPFSIALTAHLSPNERWDTSVRACVIAFLIMALFALFGQSLLDAIGVTASALKIAGGILLFLVAYSMISGGGKSSSKNSDEPKQDVSVFPLAFPFICGPGALTVIGACVTNATTAGVIVTKSVMVVVILAVSAIMLFSLAAQDIIAKALGESGKNLCQRLFGLLLAMMGVQLTIAGVDSINRPSSQAYSSTAPVQELDRKPS</sequence>
<proteinExistence type="inferred from homology"/>
<feature type="transmembrane region" description="Helical" evidence="7">
    <location>
        <begin position="67"/>
        <end position="91"/>
    </location>
</feature>
<accession>A0ABN6L328</accession>
<protein>
    <recommendedName>
        <fullName evidence="7">UPF0056 membrane protein</fullName>
    </recommendedName>
</protein>
<feature type="transmembrane region" description="Helical" evidence="7">
    <location>
        <begin position="141"/>
        <end position="162"/>
    </location>
</feature>
<dbReference type="InterPro" id="IPR002771">
    <property type="entry name" value="Multi_antbiot-R_MarC"/>
</dbReference>
<keyword evidence="5 7" id="KW-1133">Transmembrane helix</keyword>
<evidence type="ECO:0000256" key="4">
    <source>
        <dbReference type="ARBA" id="ARBA00022692"/>
    </source>
</evidence>
<evidence type="ECO:0000256" key="1">
    <source>
        <dbReference type="ARBA" id="ARBA00004651"/>
    </source>
</evidence>
<evidence type="ECO:0000313" key="9">
    <source>
        <dbReference type="Proteomes" id="UP001320209"/>
    </source>
</evidence>
<dbReference type="Proteomes" id="UP001320209">
    <property type="component" value="Chromosome"/>
</dbReference>
<dbReference type="NCBIfam" id="TIGR00427">
    <property type="entry name" value="NAAT family transporter"/>
    <property type="match status" value="1"/>
</dbReference>
<evidence type="ECO:0000256" key="7">
    <source>
        <dbReference type="RuleBase" id="RU362048"/>
    </source>
</evidence>
<reference evidence="8" key="1">
    <citation type="submission" date="2021-10" db="EMBL/GenBank/DDBJ databases">
        <title>Genome Sequence of The Candidatus Hydrogeosomobacter endosymbioticus, an Intracellular Bacterial Symbiont of the Anaerobic Ciliate GW7.</title>
        <authorList>
            <person name="Shiohama Y."/>
            <person name="Shinzato N."/>
        </authorList>
    </citation>
    <scope>NUCLEOTIDE SEQUENCE [LARGE SCALE GENOMIC DNA]</scope>
    <source>
        <strain evidence="8">200920</strain>
    </source>
</reference>
<evidence type="ECO:0000256" key="2">
    <source>
        <dbReference type="ARBA" id="ARBA00009784"/>
    </source>
</evidence>
<comment type="similarity">
    <text evidence="2 7">Belongs to the UPF0056 (MarC) family.</text>
</comment>
<name>A0ABN6L328_9PROT</name>
<dbReference type="RefSeq" id="WP_236864591.1">
    <property type="nucleotide sequence ID" value="NZ_AP025225.1"/>
</dbReference>
<gene>
    <name evidence="8" type="ORF">HYD_4540</name>
</gene>
<evidence type="ECO:0000313" key="8">
    <source>
        <dbReference type="EMBL" id="BDB96321.1"/>
    </source>
</evidence>
<dbReference type="Pfam" id="PF01914">
    <property type="entry name" value="MarC"/>
    <property type="match status" value="1"/>
</dbReference>